<protein>
    <submittedName>
        <fullName evidence="1">Uncharacterized protein</fullName>
    </submittedName>
</protein>
<evidence type="ECO:0000313" key="1">
    <source>
        <dbReference type="EMBL" id="KAI0036020.1"/>
    </source>
</evidence>
<dbReference type="Proteomes" id="UP000814128">
    <property type="component" value="Unassembled WGS sequence"/>
</dbReference>
<keyword evidence="2" id="KW-1185">Reference proteome</keyword>
<dbReference type="EMBL" id="MU273476">
    <property type="protein sequence ID" value="KAI0036020.1"/>
    <property type="molecule type" value="Genomic_DNA"/>
</dbReference>
<gene>
    <name evidence="1" type="ORF">K488DRAFT_82460</name>
</gene>
<comment type="caution">
    <text evidence="1">The sequence shown here is derived from an EMBL/GenBank/DDBJ whole genome shotgun (WGS) entry which is preliminary data.</text>
</comment>
<name>A0ACB8QWM7_9AGAM</name>
<reference evidence="1" key="1">
    <citation type="submission" date="2021-02" db="EMBL/GenBank/DDBJ databases">
        <authorList>
            <consortium name="DOE Joint Genome Institute"/>
            <person name="Ahrendt S."/>
            <person name="Looney B.P."/>
            <person name="Miyauchi S."/>
            <person name="Morin E."/>
            <person name="Drula E."/>
            <person name="Courty P.E."/>
            <person name="Chicoki N."/>
            <person name="Fauchery L."/>
            <person name="Kohler A."/>
            <person name="Kuo A."/>
            <person name="Labutti K."/>
            <person name="Pangilinan J."/>
            <person name="Lipzen A."/>
            <person name="Riley R."/>
            <person name="Andreopoulos W."/>
            <person name="He G."/>
            <person name="Johnson J."/>
            <person name="Barry K.W."/>
            <person name="Grigoriev I.V."/>
            <person name="Nagy L."/>
            <person name="Hibbett D."/>
            <person name="Henrissat B."/>
            <person name="Matheny P.B."/>
            <person name="Labbe J."/>
            <person name="Martin F."/>
        </authorList>
    </citation>
    <scope>NUCLEOTIDE SEQUENCE</scope>
    <source>
        <strain evidence="1">EC-137</strain>
    </source>
</reference>
<sequence>MSFYSGVPHRVPSPNPNPVPVYRSASPNPMAAASTMYRTASPIPSPAVQPQPMGAIPGQIVPGTITYTTSYDPNGTLIYHPFRAVPVSYQTASGVIAGTQWIPADATTVLPSGAQPANAEFTASWARSYKEDDKDLRNWQKDEEKRRRKEEKEATKRVARAERDRRERDVSSRLSSVYGGVPTVAGSAGTGYAPTSPYSSAYASPMADLERRLENTDISRRRSGVYADAVPPSPISTAANPGYAPAAGYYPPGSSPYRPPGALPGTYPGEVVPGHPRSRAPSPIPGAGPYGPRSRAASPVPPGTGFVPPHPRSRAASPMPPPYAGVGAGYPPVGVRPPASPRPGEAVLAAGADGRLPPPDGFVRPPNLAQSYTWFDLMKIQDMEAFYDVLPRMPLVLVPHDVYHDDWIRFMQDLALAWAGRMPALSPNGSHKGSALAMDLIELWNQSFFHQRGVDVILYRGRLRRTGRHAGEIDATLPGFDNDDSDEDSSDLSTSSLSESDDDGRPHATRSPYASAADPYAQAQLQDAKRRNREKKAEKKRRHKERKARRKAKERERRYALYIACLPQYDN</sequence>
<evidence type="ECO:0000313" key="2">
    <source>
        <dbReference type="Proteomes" id="UP000814128"/>
    </source>
</evidence>
<accession>A0ACB8QWM7</accession>
<organism evidence="1 2">
    <name type="scientific">Vararia minispora EC-137</name>
    <dbReference type="NCBI Taxonomy" id="1314806"/>
    <lineage>
        <taxon>Eukaryota</taxon>
        <taxon>Fungi</taxon>
        <taxon>Dikarya</taxon>
        <taxon>Basidiomycota</taxon>
        <taxon>Agaricomycotina</taxon>
        <taxon>Agaricomycetes</taxon>
        <taxon>Russulales</taxon>
        <taxon>Lachnocladiaceae</taxon>
        <taxon>Vararia</taxon>
    </lineage>
</organism>
<reference evidence="1" key="2">
    <citation type="journal article" date="2022" name="New Phytol.">
        <title>Evolutionary transition to the ectomycorrhizal habit in the genomes of a hyperdiverse lineage of mushroom-forming fungi.</title>
        <authorList>
            <person name="Looney B."/>
            <person name="Miyauchi S."/>
            <person name="Morin E."/>
            <person name="Drula E."/>
            <person name="Courty P.E."/>
            <person name="Kohler A."/>
            <person name="Kuo A."/>
            <person name="LaButti K."/>
            <person name="Pangilinan J."/>
            <person name="Lipzen A."/>
            <person name="Riley R."/>
            <person name="Andreopoulos W."/>
            <person name="He G."/>
            <person name="Johnson J."/>
            <person name="Nolan M."/>
            <person name="Tritt A."/>
            <person name="Barry K.W."/>
            <person name="Grigoriev I.V."/>
            <person name="Nagy L.G."/>
            <person name="Hibbett D."/>
            <person name="Henrissat B."/>
            <person name="Matheny P.B."/>
            <person name="Labbe J."/>
            <person name="Martin F.M."/>
        </authorList>
    </citation>
    <scope>NUCLEOTIDE SEQUENCE</scope>
    <source>
        <strain evidence="1">EC-137</strain>
    </source>
</reference>
<proteinExistence type="predicted"/>